<dbReference type="CDD" id="cd13314">
    <property type="entry name" value="PH_Rpn13"/>
    <property type="match status" value="1"/>
</dbReference>
<dbReference type="PANTHER" id="PTHR12225">
    <property type="entry name" value="ADHESION REGULATING MOLECULE 1 110 KDA CELL MEMBRANE GLYCOPROTEIN"/>
    <property type="match status" value="1"/>
</dbReference>
<dbReference type="PROSITE" id="PS51917">
    <property type="entry name" value="PRU"/>
    <property type="match status" value="1"/>
</dbReference>
<organism evidence="10 11">
    <name type="scientific">Oopsacas minuta</name>
    <dbReference type="NCBI Taxonomy" id="111878"/>
    <lineage>
        <taxon>Eukaryota</taxon>
        <taxon>Metazoa</taxon>
        <taxon>Porifera</taxon>
        <taxon>Hexactinellida</taxon>
        <taxon>Hexasterophora</taxon>
        <taxon>Lyssacinosida</taxon>
        <taxon>Leucopsacidae</taxon>
        <taxon>Oopsacas</taxon>
    </lineage>
</organism>
<evidence type="ECO:0000256" key="2">
    <source>
        <dbReference type="ARBA" id="ARBA00004496"/>
    </source>
</evidence>
<dbReference type="InterPro" id="IPR038633">
    <property type="entry name" value="Rpn13/ADRM1_Pru_sf"/>
</dbReference>
<dbReference type="GO" id="GO:0005737">
    <property type="term" value="C:cytoplasm"/>
    <property type="evidence" value="ECO:0007669"/>
    <property type="project" value="UniProtKB-SubCell"/>
</dbReference>
<protein>
    <submittedName>
        <fullName evidence="10">Proteasomal ubiquitin receptor ADRM1</fullName>
    </submittedName>
</protein>
<evidence type="ECO:0000313" key="11">
    <source>
        <dbReference type="Proteomes" id="UP001165289"/>
    </source>
</evidence>
<dbReference type="Pfam" id="PF16550">
    <property type="entry name" value="RPN13_C"/>
    <property type="match status" value="1"/>
</dbReference>
<dbReference type="InterPro" id="IPR044868">
    <property type="entry name" value="Rpn13/ADRM1_Pru"/>
</dbReference>
<keyword evidence="4" id="KW-0963">Cytoplasm</keyword>
<dbReference type="EMBL" id="JAKMXF010000088">
    <property type="protein sequence ID" value="KAI6658456.1"/>
    <property type="molecule type" value="Genomic_DNA"/>
</dbReference>
<dbReference type="InterPro" id="IPR044867">
    <property type="entry name" value="DEUBAD_dom"/>
</dbReference>
<evidence type="ECO:0000256" key="3">
    <source>
        <dbReference type="ARBA" id="ARBA00009216"/>
    </source>
</evidence>
<feature type="region of interest" description="Disordered" evidence="7">
    <location>
        <begin position="178"/>
        <end position="239"/>
    </location>
</feature>
<keyword evidence="10" id="KW-0675">Receptor</keyword>
<dbReference type="AlphaFoldDB" id="A0AAV7KBL1"/>
<dbReference type="Gene3D" id="1.10.2020.20">
    <property type="match status" value="1"/>
</dbReference>
<comment type="subcellular location">
    <subcellularLocation>
        <location evidence="2">Cytoplasm</location>
    </subcellularLocation>
    <subcellularLocation>
        <location evidence="1">Nucleus</location>
    </subcellularLocation>
</comment>
<dbReference type="PROSITE" id="PS51916">
    <property type="entry name" value="DEUBAD"/>
    <property type="match status" value="1"/>
</dbReference>
<sequence>MALFGPSAVPANKNLIEFRAGQVNLNQNRAVPSKEKGLIYLKTGADHLVHFYWQNRENKVVLDDFTIIPGDAVFKNIEACTTGRVYALYITSSKSKQLYWMQEPSKDKDKDLVEKVNHILSNPAPTPETDRSHNMMEMLSSLRSSDLPGMFEGMDPNLIEQLMQSSSSSNTLRQFMNASLAGPSDPFSRGSASTGRSLFSSSGQSLGDGSVPSSQGGTGSSENDQIQETSGAGGTASRGVEGLDIQNLVSGLQLPESLLNQQTSVHFSEVITPQALESVLSDGDAVARLEALLPGSPEPLKDLLSSPQFAQALGFFSEGFASRQLAPLMHEYGPDAVVAAQEGDLVSLARAVERNLDEVVTSPVAEDTGQEIVDDSDELD</sequence>
<dbReference type="Pfam" id="PF04683">
    <property type="entry name" value="Rpn13_ADRM1_Pru"/>
    <property type="match status" value="1"/>
</dbReference>
<dbReference type="FunFam" id="2.30.29.70:FF:000001">
    <property type="entry name" value="Proteasomal ubiquitin receptor ADRM1"/>
    <property type="match status" value="1"/>
</dbReference>
<dbReference type="PANTHER" id="PTHR12225:SF0">
    <property type="entry name" value="PROTEASOMAL UBIQUITIN RECEPTOR ADRM1"/>
    <property type="match status" value="1"/>
</dbReference>
<evidence type="ECO:0000256" key="4">
    <source>
        <dbReference type="ARBA" id="ARBA00022490"/>
    </source>
</evidence>
<accession>A0AAV7KBL1</accession>
<reference evidence="10 11" key="1">
    <citation type="journal article" date="2023" name="BMC Biol.">
        <title>The compact genome of the sponge Oopsacas minuta (Hexactinellida) is lacking key metazoan core genes.</title>
        <authorList>
            <person name="Santini S."/>
            <person name="Schenkelaars Q."/>
            <person name="Jourda C."/>
            <person name="Duchesne M."/>
            <person name="Belahbib H."/>
            <person name="Rocher C."/>
            <person name="Selva M."/>
            <person name="Riesgo A."/>
            <person name="Vervoort M."/>
            <person name="Leys S.P."/>
            <person name="Kodjabachian L."/>
            <person name="Le Bivic A."/>
            <person name="Borchiellini C."/>
            <person name="Claverie J.M."/>
            <person name="Renard E."/>
        </authorList>
    </citation>
    <scope>NUCLEOTIDE SEQUENCE [LARGE SCALE GENOMIC DNA]</scope>
    <source>
        <strain evidence="10">SPO-2</strain>
    </source>
</reference>
<keyword evidence="6" id="KW-0539">Nucleus</keyword>
<dbReference type="InterPro" id="IPR032368">
    <property type="entry name" value="RPN13_DEUBAD"/>
</dbReference>
<feature type="compositionally biased region" description="Polar residues" evidence="7">
    <location>
        <begin position="190"/>
        <end position="230"/>
    </location>
</feature>
<evidence type="ECO:0000256" key="1">
    <source>
        <dbReference type="ARBA" id="ARBA00004123"/>
    </source>
</evidence>
<feature type="domain" description="Pru" evidence="9">
    <location>
        <begin position="10"/>
        <end position="123"/>
    </location>
</feature>
<comment type="caution">
    <text evidence="10">The sequence shown here is derived from an EMBL/GenBank/DDBJ whole genome shotgun (WGS) entry which is preliminary data.</text>
</comment>
<feature type="domain" description="DEUBAD" evidence="8">
    <location>
        <begin position="255"/>
        <end position="362"/>
    </location>
</feature>
<gene>
    <name evidence="10" type="ORF">LOD99_15256</name>
</gene>
<evidence type="ECO:0000256" key="7">
    <source>
        <dbReference type="SAM" id="MobiDB-lite"/>
    </source>
</evidence>
<dbReference type="GO" id="GO:0070628">
    <property type="term" value="F:proteasome binding"/>
    <property type="evidence" value="ECO:0007669"/>
    <property type="project" value="TreeGrafter"/>
</dbReference>
<dbReference type="GO" id="GO:0061133">
    <property type="term" value="F:endopeptidase activator activity"/>
    <property type="evidence" value="ECO:0007669"/>
    <property type="project" value="TreeGrafter"/>
</dbReference>
<proteinExistence type="inferred from homology"/>
<keyword evidence="11" id="KW-1185">Reference proteome</keyword>
<dbReference type="Gene3D" id="2.30.29.70">
    <property type="entry name" value="Proteasomal ubiquitin receptor Rpn13/ADRM1"/>
    <property type="match status" value="1"/>
</dbReference>
<evidence type="ECO:0000256" key="6">
    <source>
        <dbReference type="ARBA" id="ARBA00023242"/>
    </source>
</evidence>
<evidence type="ECO:0000259" key="8">
    <source>
        <dbReference type="PROSITE" id="PS51916"/>
    </source>
</evidence>
<dbReference type="GO" id="GO:0005634">
    <property type="term" value="C:nucleus"/>
    <property type="evidence" value="ECO:0007669"/>
    <property type="project" value="UniProtKB-SubCell"/>
</dbReference>
<name>A0AAV7KBL1_9METZ</name>
<evidence type="ECO:0000313" key="10">
    <source>
        <dbReference type="EMBL" id="KAI6658456.1"/>
    </source>
</evidence>
<keyword evidence="5" id="KW-0647">Proteasome</keyword>
<evidence type="ECO:0000259" key="9">
    <source>
        <dbReference type="PROSITE" id="PS51917"/>
    </source>
</evidence>
<comment type="similarity">
    <text evidence="3">Belongs to the ADRM1 family.</text>
</comment>
<evidence type="ECO:0000256" key="5">
    <source>
        <dbReference type="ARBA" id="ARBA00022942"/>
    </source>
</evidence>
<dbReference type="InterPro" id="IPR038108">
    <property type="entry name" value="RPN13_DEUBAD_sf"/>
</dbReference>
<dbReference type="InterPro" id="IPR006773">
    <property type="entry name" value="Rpn13/ADRM1"/>
</dbReference>
<dbReference type="Proteomes" id="UP001165289">
    <property type="component" value="Unassembled WGS sequence"/>
</dbReference>
<dbReference type="GO" id="GO:0008541">
    <property type="term" value="C:proteasome regulatory particle, lid subcomplex"/>
    <property type="evidence" value="ECO:0007669"/>
    <property type="project" value="TreeGrafter"/>
</dbReference>